<reference evidence="10" key="1">
    <citation type="submission" date="2019-08" db="EMBL/GenBank/DDBJ databases">
        <authorList>
            <person name="Kucharzyk K."/>
            <person name="Murdoch R.W."/>
            <person name="Higgins S."/>
            <person name="Loffler F."/>
        </authorList>
    </citation>
    <scope>NUCLEOTIDE SEQUENCE</scope>
</reference>
<evidence type="ECO:0000259" key="8">
    <source>
        <dbReference type="Pfam" id="PF10437"/>
    </source>
</evidence>
<evidence type="ECO:0000256" key="1">
    <source>
        <dbReference type="ARBA" id="ARBA00005085"/>
    </source>
</evidence>
<dbReference type="SUPFAM" id="SSF82649">
    <property type="entry name" value="SufE/NifU"/>
    <property type="match status" value="1"/>
</dbReference>
<comment type="caution">
    <text evidence="10">The sequence shown here is derived from an EMBL/GenBank/DDBJ whole genome shotgun (WGS) entry which is preliminary data.</text>
</comment>
<sequence length="180" mass="21119">MFSSNLTVLSQALNVKSEKMESKGIKSVKSRVTNICQYINNDITLADFHEALTSSMFHEDKESIQNYELTYEDISAITEIRNNKYNTWDWNYGKSPQMSYQKELRFPAGTLALTMYIKDGMIDSCNLFGDFFEVNPVEDLTKKFEGKRYDKAEIEALLRNVNIQEYIYMLSNEEFKQLWF</sequence>
<keyword evidence="6" id="KW-0067">ATP-binding</keyword>
<dbReference type="PANTHER" id="PTHR12561">
    <property type="entry name" value="LIPOATE-PROTEIN LIGASE"/>
    <property type="match status" value="1"/>
</dbReference>
<dbReference type="GO" id="GO:0005524">
    <property type="term" value="F:ATP binding"/>
    <property type="evidence" value="ECO:0007669"/>
    <property type="project" value="UniProtKB-KW"/>
</dbReference>
<dbReference type="Gene3D" id="3.30.390.50">
    <property type="entry name" value="CO dehydrogenase flavoprotein, C-terminal domain"/>
    <property type="match status" value="1"/>
</dbReference>
<dbReference type="EMBL" id="VSSQ01059889">
    <property type="protein sequence ID" value="MPN13395.1"/>
    <property type="molecule type" value="Genomic_DNA"/>
</dbReference>
<proteinExistence type="predicted"/>
<dbReference type="AlphaFoldDB" id="A0A645FG63"/>
<dbReference type="Pfam" id="PF10437">
    <property type="entry name" value="Lip_prot_lig_C"/>
    <property type="match status" value="1"/>
</dbReference>
<accession>A0A645FG63</accession>
<dbReference type="GO" id="GO:0016979">
    <property type="term" value="F:lipoate-protein ligase activity"/>
    <property type="evidence" value="ECO:0007669"/>
    <property type="project" value="UniProtKB-EC"/>
</dbReference>
<dbReference type="GO" id="GO:0005737">
    <property type="term" value="C:cytoplasm"/>
    <property type="evidence" value="ECO:0007669"/>
    <property type="project" value="TreeGrafter"/>
</dbReference>
<dbReference type="SUPFAM" id="SSF55681">
    <property type="entry name" value="Class II aaRS and biotin synthetases"/>
    <property type="match status" value="1"/>
</dbReference>
<dbReference type="InterPro" id="IPR019491">
    <property type="entry name" value="Lipoate_protein_ligase_C"/>
</dbReference>
<feature type="domain" description="BPL/LPL catalytic" evidence="9">
    <location>
        <begin position="1"/>
        <end position="55"/>
    </location>
</feature>
<evidence type="ECO:0000256" key="2">
    <source>
        <dbReference type="ARBA" id="ARBA00005124"/>
    </source>
</evidence>
<gene>
    <name evidence="10" type="primary">lplJ_18</name>
    <name evidence="10" type="ORF">SDC9_160716</name>
</gene>
<dbReference type="EC" id="6.3.1.20" evidence="3"/>
<dbReference type="GO" id="GO:0009249">
    <property type="term" value="P:protein lipoylation"/>
    <property type="evidence" value="ECO:0007669"/>
    <property type="project" value="InterPro"/>
</dbReference>
<evidence type="ECO:0000256" key="6">
    <source>
        <dbReference type="ARBA" id="ARBA00022840"/>
    </source>
</evidence>
<evidence type="ECO:0000259" key="9">
    <source>
        <dbReference type="Pfam" id="PF21948"/>
    </source>
</evidence>
<dbReference type="UniPathway" id="UPA00537">
    <property type="reaction ID" value="UER00594"/>
</dbReference>
<evidence type="ECO:0000313" key="10">
    <source>
        <dbReference type="EMBL" id="MPN13395.1"/>
    </source>
</evidence>
<dbReference type="InterPro" id="IPR004143">
    <property type="entry name" value="BPL_LPL_catalytic"/>
</dbReference>
<dbReference type="Pfam" id="PF21948">
    <property type="entry name" value="LplA-B_cat"/>
    <property type="match status" value="1"/>
</dbReference>
<evidence type="ECO:0000256" key="3">
    <source>
        <dbReference type="ARBA" id="ARBA00012367"/>
    </source>
</evidence>
<feature type="domain" description="Lipoate protein ligase C-terminal" evidence="8">
    <location>
        <begin position="95"/>
        <end position="178"/>
    </location>
</feature>
<dbReference type="InterPro" id="IPR004562">
    <property type="entry name" value="LipoylTrfase_LipoateP_Ligase"/>
</dbReference>
<protein>
    <recommendedName>
        <fullName evidence="3">lipoate--protein ligase</fullName>
        <ecNumber evidence="3">6.3.1.20</ecNumber>
    </recommendedName>
</protein>
<comment type="pathway">
    <text evidence="2">Protein modification; protein lipoylation via exogenous pathway; protein N(6)-(lipoyl)lysine from lipoate: step 1/2.</text>
</comment>
<dbReference type="InterPro" id="IPR045864">
    <property type="entry name" value="aa-tRNA-synth_II/BPL/LPL"/>
</dbReference>
<evidence type="ECO:0000256" key="4">
    <source>
        <dbReference type="ARBA" id="ARBA00022598"/>
    </source>
</evidence>
<dbReference type="Gene3D" id="3.30.930.10">
    <property type="entry name" value="Bira Bifunctional Protein, Domain 2"/>
    <property type="match status" value="1"/>
</dbReference>
<comment type="pathway">
    <text evidence="1">Protein modification; protein lipoylation via exogenous pathway; protein N(6)-(lipoyl)lysine from lipoate: step 2/2.</text>
</comment>
<evidence type="ECO:0000256" key="7">
    <source>
        <dbReference type="ARBA" id="ARBA00048037"/>
    </source>
</evidence>
<organism evidence="10">
    <name type="scientific">bioreactor metagenome</name>
    <dbReference type="NCBI Taxonomy" id="1076179"/>
    <lineage>
        <taxon>unclassified sequences</taxon>
        <taxon>metagenomes</taxon>
        <taxon>ecological metagenomes</taxon>
    </lineage>
</organism>
<comment type="catalytic activity">
    <reaction evidence="7">
        <text>L-lysyl-[lipoyl-carrier protein] + (R)-lipoate + ATP = N(6)-[(R)-lipoyl]-L-lysyl-[lipoyl-carrier protein] + AMP + diphosphate + H(+)</text>
        <dbReference type="Rhea" id="RHEA:49288"/>
        <dbReference type="Rhea" id="RHEA-COMP:10500"/>
        <dbReference type="Rhea" id="RHEA-COMP:10502"/>
        <dbReference type="ChEBI" id="CHEBI:15378"/>
        <dbReference type="ChEBI" id="CHEBI:29969"/>
        <dbReference type="ChEBI" id="CHEBI:30616"/>
        <dbReference type="ChEBI" id="CHEBI:33019"/>
        <dbReference type="ChEBI" id="CHEBI:83088"/>
        <dbReference type="ChEBI" id="CHEBI:83099"/>
        <dbReference type="ChEBI" id="CHEBI:456215"/>
        <dbReference type="EC" id="6.3.1.20"/>
    </reaction>
</comment>
<dbReference type="GO" id="GO:0017118">
    <property type="term" value="F:lipoyltransferase activity"/>
    <property type="evidence" value="ECO:0007669"/>
    <property type="project" value="TreeGrafter"/>
</dbReference>
<name>A0A645FG63_9ZZZZ</name>
<dbReference type="PANTHER" id="PTHR12561:SF3">
    <property type="entry name" value="LIPOYLTRANSFERASE 1, MITOCHONDRIAL"/>
    <property type="match status" value="1"/>
</dbReference>
<keyword evidence="4 10" id="KW-0436">Ligase</keyword>
<keyword evidence="5" id="KW-0547">Nucleotide-binding</keyword>
<evidence type="ECO:0000256" key="5">
    <source>
        <dbReference type="ARBA" id="ARBA00022741"/>
    </source>
</evidence>